<keyword evidence="4" id="KW-0809">Transit peptide</keyword>
<dbReference type="GO" id="GO:0009767">
    <property type="term" value="P:photosynthetic electron transport chain"/>
    <property type="evidence" value="ECO:0007669"/>
    <property type="project" value="TreeGrafter"/>
</dbReference>
<evidence type="ECO:0000256" key="3">
    <source>
        <dbReference type="ARBA" id="ARBA00022640"/>
    </source>
</evidence>
<name>A0A4U6WCI7_SETVI</name>
<dbReference type="GO" id="GO:0019898">
    <property type="term" value="C:extrinsic component of membrane"/>
    <property type="evidence" value="ECO:0007669"/>
    <property type="project" value="InterPro"/>
</dbReference>
<dbReference type="InterPro" id="IPR054099">
    <property type="entry name" value="PSII_PsbQ_pln"/>
</dbReference>
<comment type="similarity">
    <text evidence="7">Belongs to the PsbQ family.</text>
</comment>
<keyword evidence="5" id="KW-0793">Thylakoid</keyword>
<evidence type="ECO:0000256" key="4">
    <source>
        <dbReference type="ARBA" id="ARBA00022946"/>
    </source>
</evidence>
<protein>
    <submittedName>
        <fullName evidence="8">Uncharacterized protein</fullName>
    </submittedName>
</protein>
<dbReference type="InterPro" id="IPR023222">
    <property type="entry name" value="PsbQ-like_dom_sf"/>
</dbReference>
<dbReference type="AlphaFoldDB" id="A0A4U6WCI7"/>
<dbReference type="InterPro" id="IPR008797">
    <property type="entry name" value="PSII_PsbQ"/>
</dbReference>
<reference evidence="8" key="1">
    <citation type="submission" date="2019-03" db="EMBL/GenBank/DDBJ databases">
        <title>WGS assembly of Setaria viridis.</title>
        <authorList>
            <person name="Huang P."/>
            <person name="Jenkins J."/>
            <person name="Grimwood J."/>
            <person name="Barry K."/>
            <person name="Healey A."/>
            <person name="Mamidi S."/>
            <person name="Sreedasyam A."/>
            <person name="Shu S."/>
            <person name="Feldman M."/>
            <person name="Wu J."/>
            <person name="Yu Y."/>
            <person name="Chen C."/>
            <person name="Johnson J."/>
            <person name="Rokhsar D."/>
            <person name="Baxter I."/>
            <person name="Schmutz J."/>
            <person name="Brutnell T."/>
            <person name="Kellogg E."/>
        </authorList>
    </citation>
    <scope>NUCLEOTIDE SEQUENCE [LARGE SCALE GENOMIC DNA]</scope>
</reference>
<evidence type="ECO:0000256" key="6">
    <source>
        <dbReference type="ARBA" id="ARBA00023136"/>
    </source>
</evidence>
<dbReference type="PANTHER" id="PTHR33399:SF9">
    <property type="entry name" value="OS02G0631100 PROTEIN"/>
    <property type="match status" value="1"/>
</dbReference>
<dbReference type="PANTHER" id="PTHR33399">
    <property type="entry name" value="OXYGEN-EVOLVING ENHANCER PROTEIN 3-1, CHLOROPLASTIC"/>
    <property type="match status" value="1"/>
</dbReference>
<dbReference type="OMA" id="ELMGCIC"/>
<evidence type="ECO:0000256" key="1">
    <source>
        <dbReference type="ARBA" id="ARBA00004334"/>
    </source>
</evidence>
<dbReference type="GO" id="GO:0005509">
    <property type="term" value="F:calcium ion binding"/>
    <property type="evidence" value="ECO:0007669"/>
    <property type="project" value="InterPro"/>
</dbReference>
<dbReference type="Pfam" id="PF05757">
    <property type="entry name" value="PsbQ"/>
    <property type="match status" value="1"/>
</dbReference>
<keyword evidence="2" id="KW-0150">Chloroplast</keyword>
<keyword evidence="9" id="KW-1185">Reference proteome</keyword>
<dbReference type="GO" id="GO:0009535">
    <property type="term" value="C:chloroplast thylakoid membrane"/>
    <property type="evidence" value="ECO:0007669"/>
    <property type="project" value="UniProtKB-SubCell"/>
</dbReference>
<dbReference type="GO" id="GO:0009654">
    <property type="term" value="C:photosystem II oxygen evolving complex"/>
    <property type="evidence" value="ECO:0007669"/>
    <property type="project" value="InterPro"/>
</dbReference>
<evidence type="ECO:0000313" key="9">
    <source>
        <dbReference type="Proteomes" id="UP000298652"/>
    </source>
</evidence>
<accession>A0A4U6WCI7</accession>
<dbReference type="Proteomes" id="UP000298652">
    <property type="component" value="Chromosome 1"/>
</dbReference>
<sequence>MDINKPFYGRGHCTGAPMDQGMELRGCVCRIKSSALELLSMEEDLVTDLDDDLCDLVRRDLQLKATFLYIDLSRVIAHNECEERREEITLLANDFFYFMDELGDAVASRSVSVVKVCYGNTARALRKVVAAIAPAAAA</sequence>
<evidence type="ECO:0000313" key="8">
    <source>
        <dbReference type="EMBL" id="TKW40458.1"/>
    </source>
</evidence>
<keyword evidence="3" id="KW-0934">Plastid</keyword>
<evidence type="ECO:0000256" key="5">
    <source>
        <dbReference type="ARBA" id="ARBA00023078"/>
    </source>
</evidence>
<comment type="subcellular location">
    <subcellularLocation>
        <location evidence="1">Plastid</location>
        <location evidence="1">Chloroplast thylakoid membrane</location>
    </subcellularLocation>
</comment>
<dbReference type="EMBL" id="CM016552">
    <property type="protein sequence ID" value="TKW40458.1"/>
    <property type="molecule type" value="Genomic_DNA"/>
</dbReference>
<evidence type="ECO:0000256" key="7">
    <source>
        <dbReference type="ARBA" id="ARBA00035649"/>
    </source>
</evidence>
<keyword evidence="6" id="KW-0472">Membrane</keyword>
<organism evidence="8 9">
    <name type="scientific">Setaria viridis</name>
    <name type="common">Green bristlegrass</name>
    <name type="synonym">Setaria italica subsp. viridis</name>
    <dbReference type="NCBI Taxonomy" id="4556"/>
    <lineage>
        <taxon>Eukaryota</taxon>
        <taxon>Viridiplantae</taxon>
        <taxon>Streptophyta</taxon>
        <taxon>Embryophyta</taxon>
        <taxon>Tracheophyta</taxon>
        <taxon>Spermatophyta</taxon>
        <taxon>Magnoliopsida</taxon>
        <taxon>Liliopsida</taxon>
        <taxon>Poales</taxon>
        <taxon>Poaceae</taxon>
        <taxon>PACMAD clade</taxon>
        <taxon>Panicoideae</taxon>
        <taxon>Panicodae</taxon>
        <taxon>Paniceae</taxon>
        <taxon>Cenchrinae</taxon>
        <taxon>Setaria</taxon>
    </lineage>
</organism>
<proteinExistence type="inferred from homology"/>
<dbReference type="Gene3D" id="1.20.120.290">
    <property type="entry name" value="Oxygen-evolving enhancer protein 3 (PsbQ), four-helix up-down bundle"/>
    <property type="match status" value="1"/>
</dbReference>
<dbReference type="FunFam" id="1.20.120.290:FF:000005">
    <property type="entry name" value="ECA1 (ER-TYPE CA2+-ATPASE 1)"/>
    <property type="match status" value="1"/>
</dbReference>
<dbReference type="Gramene" id="TKW40458">
    <property type="protein sequence ID" value="TKW40458"/>
    <property type="gene ID" value="SEVIR_1G247500v2"/>
</dbReference>
<dbReference type="SUPFAM" id="SSF101112">
    <property type="entry name" value="Oxygen-evolving enhancer protein 3"/>
    <property type="match status" value="1"/>
</dbReference>
<evidence type="ECO:0000256" key="2">
    <source>
        <dbReference type="ARBA" id="ARBA00022528"/>
    </source>
</evidence>
<gene>
    <name evidence="8" type="ORF">SEVIR_1G247500v2</name>
</gene>